<keyword evidence="1" id="KW-1133">Transmembrane helix</keyword>
<keyword evidence="1" id="KW-0472">Membrane</keyword>
<feature type="transmembrane region" description="Helical" evidence="1">
    <location>
        <begin position="181"/>
        <end position="202"/>
    </location>
</feature>
<proteinExistence type="predicted"/>
<dbReference type="OrthoDB" id="9157557at2"/>
<evidence type="ECO:0000256" key="1">
    <source>
        <dbReference type="SAM" id="Phobius"/>
    </source>
</evidence>
<reference evidence="2 3" key="1">
    <citation type="submission" date="2017-12" db="EMBL/GenBank/DDBJ databases">
        <title>Genome sequence of the active heterotrophic nitrifier-denitrifier, Cupriavidus pauculus UM1.</title>
        <authorList>
            <person name="Putonti C."/>
            <person name="Castignetti D."/>
        </authorList>
    </citation>
    <scope>NUCLEOTIDE SEQUENCE [LARGE SCALE GENOMIC DNA]</scope>
    <source>
        <strain evidence="2 3">UM1</strain>
    </source>
</reference>
<dbReference type="EMBL" id="PJRP01000023">
    <property type="protein sequence ID" value="PLP96788.1"/>
    <property type="molecule type" value="Genomic_DNA"/>
</dbReference>
<dbReference type="AlphaFoldDB" id="A0A2N5C3K6"/>
<keyword evidence="1" id="KW-0812">Transmembrane</keyword>
<gene>
    <name evidence="2" type="ORF">CYJ10_30895</name>
</gene>
<feature type="transmembrane region" description="Helical" evidence="1">
    <location>
        <begin position="57"/>
        <end position="76"/>
    </location>
</feature>
<sequence length="245" mass="27598">MLIFDEAAEILRKVEAHLLGVDALPFRLAAKIQWIVHLPFPFLSIGVRERRAVAVRWSLLSAAFLLIGQIFIAWVGIARTEWANYVSISCMLAPILLIAFALPSTYGASGVTSDDVVLVRRHLQERGFSKEFDVELLKKCIKQFEDRVRVRIVGLKWIVGLLWASFLYFWSKAIEASAMTVLRSVGLAVGLFFAVLVGYLLVWGYESAVNRLFNSLAFGCDELCRELKNRAPVLRCIDADCSERT</sequence>
<comment type="caution">
    <text evidence="2">The sequence shown here is derived from an EMBL/GenBank/DDBJ whole genome shotgun (WGS) entry which is preliminary data.</text>
</comment>
<protein>
    <submittedName>
        <fullName evidence="2">Uncharacterized protein</fullName>
    </submittedName>
</protein>
<accession>A0A2N5C3K6</accession>
<dbReference type="RefSeq" id="WP_101685247.1">
    <property type="nucleotide sequence ID" value="NZ_PJRP01000023.1"/>
</dbReference>
<evidence type="ECO:0000313" key="2">
    <source>
        <dbReference type="EMBL" id="PLP96788.1"/>
    </source>
</evidence>
<feature type="transmembrane region" description="Helical" evidence="1">
    <location>
        <begin position="82"/>
        <end position="102"/>
    </location>
</feature>
<dbReference type="Proteomes" id="UP000234341">
    <property type="component" value="Unassembled WGS sequence"/>
</dbReference>
<feature type="transmembrane region" description="Helical" evidence="1">
    <location>
        <begin position="148"/>
        <end position="169"/>
    </location>
</feature>
<name>A0A2N5C3K6_9BURK</name>
<evidence type="ECO:0000313" key="3">
    <source>
        <dbReference type="Proteomes" id="UP000234341"/>
    </source>
</evidence>
<organism evidence="2 3">
    <name type="scientific">Cupriavidus pauculus</name>
    <dbReference type="NCBI Taxonomy" id="82633"/>
    <lineage>
        <taxon>Bacteria</taxon>
        <taxon>Pseudomonadati</taxon>
        <taxon>Pseudomonadota</taxon>
        <taxon>Betaproteobacteria</taxon>
        <taxon>Burkholderiales</taxon>
        <taxon>Burkholderiaceae</taxon>
        <taxon>Cupriavidus</taxon>
    </lineage>
</organism>